<dbReference type="GO" id="GO:0005643">
    <property type="term" value="C:nuclear pore"/>
    <property type="evidence" value="ECO:0007669"/>
    <property type="project" value="UniProtKB-ARBA"/>
</dbReference>
<organism evidence="7 8">
    <name type="scientific">Stachybotrys chlorohalonatus (strain IBT 40285)</name>
    <dbReference type="NCBI Taxonomy" id="1283841"/>
    <lineage>
        <taxon>Eukaryota</taxon>
        <taxon>Fungi</taxon>
        <taxon>Dikarya</taxon>
        <taxon>Ascomycota</taxon>
        <taxon>Pezizomycotina</taxon>
        <taxon>Sordariomycetes</taxon>
        <taxon>Hypocreomycetidae</taxon>
        <taxon>Hypocreales</taxon>
        <taxon>Stachybotryaceae</taxon>
        <taxon>Stachybotrys</taxon>
    </lineage>
</organism>
<dbReference type="AlphaFoldDB" id="A0A084QJN5"/>
<keyword evidence="3" id="KW-0539">Nucleus</keyword>
<dbReference type="PANTHER" id="PTHR21286:SF0">
    <property type="entry name" value="NUCLEAR PORE COMPLEX PROTEIN NUP160"/>
    <property type="match status" value="1"/>
</dbReference>
<dbReference type="InParanoid" id="A0A084QJN5"/>
<keyword evidence="8" id="KW-1185">Reference proteome</keyword>
<gene>
    <name evidence="7" type="ORF">S40285_00870</name>
</gene>
<protein>
    <recommendedName>
        <fullName evidence="9">Nucleoporin Nup120/160</fullName>
    </recommendedName>
</protein>
<dbReference type="Pfam" id="PF21486">
    <property type="entry name" value="NUP120_helical"/>
    <property type="match status" value="1"/>
</dbReference>
<evidence type="ECO:0000256" key="2">
    <source>
        <dbReference type="ARBA" id="ARBA00022448"/>
    </source>
</evidence>
<evidence type="ECO:0000259" key="5">
    <source>
        <dbReference type="Pfam" id="PF21486"/>
    </source>
</evidence>
<dbReference type="Pfam" id="PF23300">
    <property type="entry name" value="HEAT_Nup120"/>
    <property type="match status" value="1"/>
</dbReference>
<evidence type="ECO:0000259" key="4">
    <source>
        <dbReference type="Pfam" id="PF11715"/>
    </source>
</evidence>
<dbReference type="InterPro" id="IPR056548">
    <property type="entry name" value="HEAT_Nup120"/>
</dbReference>
<accession>A0A084QJN5</accession>
<dbReference type="PANTHER" id="PTHR21286">
    <property type="entry name" value="NUCLEAR PORE COMPLEX PROTEIN NUP160"/>
    <property type="match status" value="1"/>
</dbReference>
<dbReference type="GO" id="GO:0017056">
    <property type="term" value="F:structural constituent of nuclear pore"/>
    <property type="evidence" value="ECO:0007669"/>
    <property type="project" value="TreeGrafter"/>
</dbReference>
<dbReference type="Pfam" id="PF11715">
    <property type="entry name" value="Beta-prop_Nup120_160"/>
    <property type="match status" value="1"/>
</dbReference>
<dbReference type="SUPFAM" id="SSF75011">
    <property type="entry name" value="3-carboxy-cis,cis-mucoante lactonizing enzyme"/>
    <property type="match status" value="1"/>
</dbReference>
<dbReference type="InterPro" id="IPR059141">
    <property type="entry name" value="Beta-prop_Nup120_160"/>
</dbReference>
<evidence type="ECO:0000313" key="8">
    <source>
        <dbReference type="Proteomes" id="UP000028524"/>
    </source>
</evidence>
<feature type="domain" description="Nucleoporin Nup120 helical" evidence="5">
    <location>
        <begin position="611"/>
        <end position="743"/>
    </location>
</feature>
<feature type="domain" description="Nucleoporin Nup120/160 beta-propeller" evidence="4">
    <location>
        <begin position="77"/>
        <end position="568"/>
    </location>
</feature>
<proteinExistence type="predicted"/>
<dbReference type="OrthoDB" id="67716at2759"/>
<reference evidence="7 8" key="1">
    <citation type="journal article" date="2014" name="BMC Genomics">
        <title>Comparative genome sequencing reveals chemotype-specific gene clusters in the toxigenic black mold Stachybotrys.</title>
        <authorList>
            <person name="Semeiks J."/>
            <person name="Borek D."/>
            <person name="Otwinowski Z."/>
            <person name="Grishin N.V."/>
        </authorList>
    </citation>
    <scope>NUCLEOTIDE SEQUENCE [LARGE SCALE GENOMIC DNA]</scope>
    <source>
        <strain evidence="7 8">IBT 40285</strain>
    </source>
</reference>
<evidence type="ECO:0000256" key="3">
    <source>
        <dbReference type="ARBA" id="ARBA00023242"/>
    </source>
</evidence>
<dbReference type="OMA" id="TLWKNNM"/>
<name>A0A084QJN5_STAC4</name>
<evidence type="ECO:0000259" key="6">
    <source>
        <dbReference type="Pfam" id="PF23300"/>
    </source>
</evidence>
<feature type="domain" description="Nucleoporin nup120-like HEAT repeat" evidence="6">
    <location>
        <begin position="832"/>
        <end position="999"/>
    </location>
</feature>
<comment type="subcellular location">
    <subcellularLocation>
        <location evidence="1">Nucleus</location>
    </subcellularLocation>
</comment>
<dbReference type="Proteomes" id="UP000028524">
    <property type="component" value="Unassembled WGS sequence"/>
</dbReference>
<keyword evidence="2" id="KW-0813">Transport</keyword>
<evidence type="ECO:0008006" key="9">
    <source>
        <dbReference type="Google" id="ProtNLM"/>
    </source>
</evidence>
<dbReference type="InterPro" id="IPR021717">
    <property type="entry name" value="Nucleoporin_Nup160"/>
</dbReference>
<dbReference type="STRING" id="1283841.A0A084QJN5"/>
<dbReference type="HOGENOM" id="CLU_003258_0_0_1"/>
<sequence length="1160" mass="130448">MDSGDSPFLYKETRLSLEPAASAYNITIRIPSSTAAGWSQQRITQDAPSDDEPAFRLKNLATASSIYRRRWHDSPQSFLWRVLNDGTILNIRALDVSQKDTSADALLVLSIHFVVPIQPGCVAFVDPKEHDALCIYVLDQAHQLYSFTLRPEMFRKKSSIDAVLSEVAKVQKLPGLGFKHAHRMVAATEDSLLLTVNDGGLIRLDRTKGSELGAFRETFFNVQGWAQNLRSLLPFQGKRTIKHGKFHMEYSAATAVKISSLGLEGESFAVTVCLDHRMRIWNLEDGQVLYTGDLLNSDMSPQEMVKWTIDPSQSNLVRVVGRNRGYRICATYSPIGAGEFKFWRLIAKDSHNIVVEDLFPKKHLIPVTPSSSDVWTLADFVVSYEDEQQLILWTLWKNNMTYRVQRLTVDDDLGKTWGNGWESVFIETDVPTAPTSGPCDPTDVTEKWLQLILQPGRFTKATLETALSIYESGLGSPKESSSGRGLVESICSVLGSTAALERGATGAMDFDKFRASNEIQWRRFYRLLVELDKQRGEAIGLALDPDTQLVWVVCADLVSAIREGTQVEQLYHNLSRSSPAHSPQLRDLTRASMSFVYGFSDSLLQLCNAVLRLELFEETTKTDIERIQYFADKSGFWRGITDEDCSQVVDILGQNFNTVTNQLYDEFLKLVGTPSEARTRNFTRPLTELGRRLYLKAAQENMEVQWRLCFSQLILLVHMEFEFDNDEDALHNRVDIGPVFRNLVQALRRLDLMRWLGNTELSLPLLVAQDKNSLGGSKKPQEEFKTMTALDLTSGPLLGCVAADEPLASSMSELVSNLCAPDSDIVVAVPLVQCSLLQSERPDLALEISPYSDQDFFSVYVQGRVFLALKDFTTAAIYFRKAAVGMSSKKGQTRQHRPTLLNDTEWNLLHAGSGNYYSHVATLFEQHRAYSLVTEFARLAVQFLPSDKEGRAAKTDMQSRLFNAAVATSQFDLAHTSLLAIDDHALKVSCLRKLVEKMCTSYHSIELVRLPFPGHQQDVDDFLAKKCRATMDVVHNSQYHQVLYAWRIRRSNYRGAASVLLDRIQKLRAAGEGDKLVGDDVLDTAVTKHYLLLINALSCVDPKQAWIFDEGLERDGEISGKRKVVSLADIRKQYQDELDRIAAIQNNQFGFEADDVMEIA</sequence>
<evidence type="ECO:0000313" key="7">
    <source>
        <dbReference type="EMBL" id="KFA64170.1"/>
    </source>
</evidence>
<evidence type="ECO:0000256" key="1">
    <source>
        <dbReference type="ARBA" id="ARBA00004123"/>
    </source>
</evidence>
<dbReference type="InterPro" id="IPR048884">
    <property type="entry name" value="Nup120_helical"/>
</dbReference>
<dbReference type="EMBL" id="KL660698">
    <property type="protein sequence ID" value="KFA64170.1"/>
    <property type="molecule type" value="Genomic_DNA"/>
</dbReference>